<gene>
    <name evidence="2" type="ORF">HRI_005199100</name>
</gene>
<protein>
    <submittedName>
        <fullName evidence="2">Uncharacterized protein</fullName>
    </submittedName>
</protein>
<evidence type="ECO:0000256" key="1">
    <source>
        <dbReference type="SAM" id="Phobius"/>
    </source>
</evidence>
<evidence type="ECO:0000313" key="2">
    <source>
        <dbReference type="EMBL" id="GMJ15299.1"/>
    </source>
</evidence>
<dbReference type="Proteomes" id="UP001165190">
    <property type="component" value="Unassembled WGS sequence"/>
</dbReference>
<sequence length="67" mass="7937">MVGDEVSAMAFIWKPVIMGYGCGVVLGLSTEYIVFTTGRPWWFVRMVERDWQRNFKRWIHRIGIKTN</sequence>
<comment type="caution">
    <text evidence="2">The sequence shown here is derived from an EMBL/GenBank/DDBJ whole genome shotgun (WGS) entry which is preliminary data.</text>
</comment>
<dbReference type="EMBL" id="BSYR01000077">
    <property type="protein sequence ID" value="GMJ15299.1"/>
    <property type="molecule type" value="Genomic_DNA"/>
</dbReference>
<proteinExistence type="predicted"/>
<name>A0A9W7JMF8_HIBTR</name>
<keyword evidence="1" id="KW-0472">Membrane</keyword>
<dbReference type="OrthoDB" id="1732009at2759"/>
<keyword evidence="3" id="KW-1185">Reference proteome</keyword>
<accession>A0A9W7JMF8</accession>
<keyword evidence="1" id="KW-1133">Transmembrane helix</keyword>
<reference evidence="2" key="1">
    <citation type="submission" date="2023-05" db="EMBL/GenBank/DDBJ databases">
        <title>Genome and transcriptome analyses reveal genes involved in the formation of fine ridges on petal epidermal cells in Hibiscus trionum.</title>
        <authorList>
            <person name="Koshimizu S."/>
            <person name="Masuda S."/>
            <person name="Ishii T."/>
            <person name="Shirasu K."/>
            <person name="Hoshino A."/>
            <person name="Arita M."/>
        </authorList>
    </citation>
    <scope>NUCLEOTIDE SEQUENCE</scope>
    <source>
        <strain evidence="2">Hamamatsu line</strain>
    </source>
</reference>
<organism evidence="2 3">
    <name type="scientific">Hibiscus trionum</name>
    <name type="common">Flower of an hour</name>
    <dbReference type="NCBI Taxonomy" id="183268"/>
    <lineage>
        <taxon>Eukaryota</taxon>
        <taxon>Viridiplantae</taxon>
        <taxon>Streptophyta</taxon>
        <taxon>Embryophyta</taxon>
        <taxon>Tracheophyta</taxon>
        <taxon>Spermatophyta</taxon>
        <taxon>Magnoliopsida</taxon>
        <taxon>eudicotyledons</taxon>
        <taxon>Gunneridae</taxon>
        <taxon>Pentapetalae</taxon>
        <taxon>rosids</taxon>
        <taxon>malvids</taxon>
        <taxon>Malvales</taxon>
        <taxon>Malvaceae</taxon>
        <taxon>Malvoideae</taxon>
        <taxon>Hibiscus</taxon>
    </lineage>
</organism>
<dbReference type="AlphaFoldDB" id="A0A9W7JMF8"/>
<feature type="transmembrane region" description="Helical" evidence="1">
    <location>
        <begin position="12"/>
        <end position="35"/>
    </location>
</feature>
<keyword evidence="1" id="KW-0812">Transmembrane</keyword>
<evidence type="ECO:0000313" key="3">
    <source>
        <dbReference type="Proteomes" id="UP001165190"/>
    </source>
</evidence>